<keyword evidence="4" id="KW-1185">Reference proteome</keyword>
<feature type="region of interest" description="Disordered" evidence="1">
    <location>
        <begin position="82"/>
        <end position="124"/>
    </location>
</feature>
<feature type="compositionally biased region" description="Basic and acidic residues" evidence="1">
    <location>
        <begin position="88"/>
        <end position="111"/>
    </location>
</feature>
<evidence type="ECO:0000313" key="2">
    <source>
        <dbReference type="EMBL" id="MDX6018615.1"/>
    </source>
</evidence>
<sequence length="124" mass="14087">MSKRYTEELAEWAEKRAKKKRRQDAVAVAFLAVKANVSEAMAAGYALTTIYEHMHETGRIKCSYETFRRHVRRYIKAGSAALPSTNLAKREPTEQKAKPAKAKQEQPKKGGFEYNATPNKEDLI</sequence>
<dbReference type="EMBL" id="JAWXXR010000001">
    <property type="protein sequence ID" value="MDX6018615.1"/>
    <property type="molecule type" value="Genomic_DNA"/>
</dbReference>
<reference evidence="2 4" key="1">
    <citation type="submission" date="2023-11" db="EMBL/GenBank/DDBJ databases">
        <title>MicrobeMod: A computational toolkit for identifying prokaryotic methylation and restriction-modification with nanopore sequencing.</title>
        <authorList>
            <person name="Crits-Christoph A."/>
            <person name="Kang S.C."/>
            <person name="Lee H."/>
            <person name="Ostrov N."/>
        </authorList>
    </citation>
    <scope>NUCLEOTIDE SEQUENCE [LARGE SCALE GENOMIC DNA]</scope>
    <source>
        <strain evidence="2 4">ATCC BAA-2732</strain>
    </source>
</reference>
<protein>
    <submittedName>
        <fullName evidence="2">TraK family protein</fullName>
    </submittedName>
</protein>
<evidence type="ECO:0000313" key="3">
    <source>
        <dbReference type="EMBL" id="MDX6018658.1"/>
    </source>
</evidence>
<dbReference type="GeneID" id="88625948"/>
<accession>A0ABU4QGR4</accession>
<evidence type="ECO:0000313" key="4">
    <source>
        <dbReference type="Proteomes" id="UP001272773"/>
    </source>
</evidence>
<dbReference type="RefSeq" id="WP_319619938.1">
    <property type="nucleotide sequence ID" value="NZ_JAWXXR010000001.1"/>
</dbReference>
<proteinExistence type="predicted"/>
<dbReference type="Proteomes" id="UP001272773">
    <property type="component" value="Unassembled WGS sequence"/>
</dbReference>
<name>A0ABU4QGR4_9GAMM</name>
<evidence type="ECO:0000256" key="1">
    <source>
        <dbReference type="SAM" id="MobiDB-lite"/>
    </source>
</evidence>
<comment type="caution">
    <text evidence="2">The sequence shown here is derived from an EMBL/GenBank/DDBJ whole genome shotgun (WGS) entry which is preliminary data.</text>
</comment>
<gene>
    <name evidence="2" type="ORF">SIL79_20305</name>
    <name evidence="3" type="ORF">SIL79_20530</name>
</gene>
<organism evidence="2 4">
    <name type="scientific">Shewanella indica</name>
    <dbReference type="NCBI Taxonomy" id="768528"/>
    <lineage>
        <taxon>Bacteria</taxon>
        <taxon>Pseudomonadati</taxon>
        <taxon>Pseudomonadota</taxon>
        <taxon>Gammaproteobacteria</taxon>
        <taxon>Alteromonadales</taxon>
        <taxon>Shewanellaceae</taxon>
        <taxon>Shewanella</taxon>
    </lineage>
</organism>
<dbReference type="Pfam" id="PF17273">
    <property type="entry name" value="DUF5338"/>
    <property type="match status" value="1"/>
</dbReference>
<dbReference type="InterPro" id="IPR035225">
    <property type="entry name" value="DUF5338"/>
</dbReference>
<dbReference type="EMBL" id="JAWXXR010000002">
    <property type="protein sequence ID" value="MDX6018658.1"/>
    <property type="molecule type" value="Genomic_DNA"/>
</dbReference>